<accession>A0A934TMB0</accession>
<dbReference type="RefSeq" id="WP_201157844.1">
    <property type="nucleotide sequence ID" value="NZ_NHSD01000288.1"/>
</dbReference>
<comment type="caution">
    <text evidence="2">The sequence shown here is derived from an EMBL/GenBank/DDBJ whole genome shotgun (WGS) entry which is preliminary data.</text>
</comment>
<dbReference type="AlphaFoldDB" id="A0A934TMB0"/>
<evidence type="ECO:0000259" key="1">
    <source>
        <dbReference type="Pfam" id="PF10005"/>
    </source>
</evidence>
<sequence>MKLLACPACGATVYFNNSLCTACGAEIGFAPGAMAMVAPGPDGSATVQGRRWRKCTHYAQLMGCNWMVEGEDAGLTQPFCVSCRLNRTVPDLSQPWNRTLWKRLEEEKRRLIYAALRLGLPVAPMADGPGGLAFDFLADVAPSFSETGRVMTGHAEGLITINIAEADPVARERMRAQMAEPYRTILGHLRHESGHYYWDRLVRGTALLGPFRALFGDDSADYNAALAQHYANGPPPDWPQHHVSAYAAAHPWEDWAESWNHYLLMLDTLETAWAFGLGLDPGATAARALAADPARDPYRPTDFDTLVAQWLPLTVAINALNASMGHEPAYPFALGAVALRKLAFVHAVVRGTPPPEPGGYP</sequence>
<reference evidence="2" key="1">
    <citation type="submission" date="2017-05" db="EMBL/GenBank/DDBJ databases">
        <authorList>
            <person name="Imhoff J.F."/>
            <person name="Rahn T."/>
            <person name="Kuenzel S."/>
            <person name="Neulinger S.C."/>
        </authorList>
    </citation>
    <scope>NUCLEOTIDE SEQUENCE</scope>
    <source>
        <strain evidence="2">LMG 28126</strain>
    </source>
</reference>
<dbReference type="EMBL" id="NHSD01000288">
    <property type="protein sequence ID" value="MBK5928091.1"/>
    <property type="molecule type" value="Genomic_DNA"/>
</dbReference>
<evidence type="ECO:0000313" key="3">
    <source>
        <dbReference type="Proteomes" id="UP000706333"/>
    </source>
</evidence>
<keyword evidence="3" id="KW-1185">Reference proteome</keyword>
<feature type="domain" description="Zinc-ribbon" evidence="1">
    <location>
        <begin position="5"/>
        <end position="94"/>
    </location>
</feature>
<dbReference type="InterPro" id="IPR011201">
    <property type="entry name" value="Zinc-ribbon_6_bact"/>
</dbReference>
<dbReference type="Proteomes" id="UP000706333">
    <property type="component" value="Unassembled WGS sequence"/>
</dbReference>
<protein>
    <recommendedName>
        <fullName evidence="1">Zinc-ribbon domain-containing protein</fullName>
    </recommendedName>
</protein>
<evidence type="ECO:0000313" key="2">
    <source>
        <dbReference type="EMBL" id="MBK5928091.1"/>
    </source>
</evidence>
<proteinExistence type="predicted"/>
<dbReference type="Pfam" id="PF15887">
    <property type="entry name" value="Peptidase_Mx"/>
    <property type="match status" value="1"/>
</dbReference>
<reference evidence="2" key="2">
    <citation type="journal article" date="2020" name="Microorganisms">
        <title>Osmotic Adaptation and Compatible Solute Biosynthesis of Phototrophic Bacteria as Revealed from Genome Analyses.</title>
        <authorList>
            <person name="Imhoff J.F."/>
            <person name="Rahn T."/>
            <person name="Kunzel S."/>
            <person name="Keller A."/>
            <person name="Neulinger S.C."/>
        </authorList>
    </citation>
    <scope>NUCLEOTIDE SEQUENCE</scope>
    <source>
        <strain evidence="2">LMG 28126</strain>
    </source>
</reference>
<gene>
    <name evidence="2" type="ORF">CCR87_12260</name>
</gene>
<dbReference type="PIRSF" id="PIRSF012641">
    <property type="entry name" value="UCP012641"/>
    <property type="match status" value="1"/>
</dbReference>
<organism evidence="2 3">
    <name type="scientific">Rhodobaculum claviforme</name>
    <dbReference type="NCBI Taxonomy" id="1549854"/>
    <lineage>
        <taxon>Bacteria</taxon>
        <taxon>Pseudomonadati</taxon>
        <taxon>Pseudomonadota</taxon>
        <taxon>Alphaproteobacteria</taxon>
        <taxon>Rhodobacterales</taxon>
        <taxon>Paracoccaceae</taxon>
        <taxon>Rhodobaculum</taxon>
    </lineage>
</organism>
<name>A0A934TMB0_9RHOB</name>
<dbReference type="Pfam" id="PF10005">
    <property type="entry name" value="Zn_ribbon_DZR_6"/>
    <property type="match status" value="1"/>
</dbReference>
<dbReference type="InterPro" id="IPR031321">
    <property type="entry name" value="UCP012641"/>
</dbReference>